<comment type="caution">
    <text evidence="1">The sequence shown here is derived from an EMBL/GenBank/DDBJ whole genome shotgun (WGS) entry which is preliminary data.</text>
</comment>
<sequence>MSGKQTDQTGQESRFGHKLGRYVIVSYASSSSAGFLTHLTLFVTYAVELCRQYFNVSHDNRSQCHMSTSSVVNRSVKTVMSGGRNGISPIIFVVVSFSAISVIEGNTSLIGLGDVVARGCIVAEECSPSMMSLIEIFMASEDVLRRRSFPACVERDKLI</sequence>
<dbReference type="Proteomes" id="UP000807159">
    <property type="component" value="Chromosome 4"/>
</dbReference>
<gene>
    <name evidence="1" type="ORF">H0E87_009202</name>
</gene>
<reference evidence="1" key="1">
    <citation type="journal article" date="2021" name="J. Hered.">
        <title>Genome Assembly of Salicaceae Populus deltoides (Eastern Cottonwood) I-69 Based on Nanopore Sequencing and Hi-C Technologies.</title>
        <authorList>
            <person name="Bai S."/>
            <person name="Wu H."/>
            <person name="Zhang J."/>
            <person name="Pan Z."/>
            <person name="Zhao W."/>
            <person name="Li Z."/>
            <person name="Tong C."/>
        </authorList>
    </citation>
    <scope>NUCLEOTIDE SEQUENCE</scope>
    <source>
        <tissue evidence="1">Leaf</tissue>
    </source>
</reference>
<keyword evidence="2" id="KW-1185">Reference proteome</keyword>
<dbReference type="AlphaFoldDB" id="A0A8T2Z3R5"/>
<evidence type="ECO:0000313" key="1">
    <source>
        <dbReference type="EMBL" id="KAH8511926.1"/>
    </source>
</evidence>
<proteinExistence type="predicted"/>
<name>A0A8T2Z3R5_POPDE</name>
<organism evidence="1 2">
    <name type="scientific">Populus deltoides</name>
    <name type="common">Eastern poplar</name>
    <name type="synonym">Eastern cottonwood</name>
    <dbReference type="NCBI Taxonomy" id="3696"/>
    <lineage>
        <taxon>Eukaryota</taxon>
        <taxon>Viridiplantae</taxon>
        <taxon>Streptophyta</taxon>
        <taxon>Embryophyta</taxon>
        <taxon>Tracheophyta</taxon>
        <taxon>Spermatophyta</taxon>
        <taxon>Magnoliopsida</taxon>
        <taxon>eudicotyledons</taxon>
        <taxon>Gunneridae</taxon>
        <taxon>Pentapetalae</taxon>
        <taxon>rosids</taxon>
        <taxon>fabids</taxon>
        <taxon>Malpighiales</taxon>
        <taxon>Salicaceae</taxon>
        <taxon>Saliceae</taxon>
        <taxon>Populus</taxon>
    </lineage>
</organism>
<evidence type="ECO:0000313" key="2">
    <source>
        <dbReference type="Proteomes" id="UP000807159"/>
    </source>
</evidence>
<accession>A0A8T2Z3R5</accession>
<dbReference type="EMBL" id="JACEGQ020000004">
    <property type="protein sequence ID" value="KAH8511926.1"/>
    <property type="molecule type" value="Genomic_DNA"/>
</dbReference>
<protein>
    <submittedName>
        <fullName evidence="1">Uncharacterized protein</fullName>
    </submittedName>
</protein>